<dbReference type="AlphaFoldDB" id="A0A8H5YUS7"/>
<protein>
    <submittedName>
        <fullName evidence="1">Uncharacterized protein</fullName>
    </submittedName>
</protein>
<dbReference type="EMBL" id="JAAOAN010000159">
    <property type="protein sequence ID" value="KAF5718897.1"/>
    <property type="molecule type" value="Genomic_DNA"/>
</dbReference>
<proteinExistence type="predicted"/>
<sequence>MDSWCFPHFDPEPIQQAEDVHRPSATVIPIFLDHNDGAAACPWAYETSIREEEHCINDAATWEQPIGETRTSRPSLEDDTRRHNFRSQYHDREEHTHTYTQDHILKDSICLIPLFLRVRSLPHQSEHLLDHVTGEDERVAPKALALQRHDLRRERERRDRKRTIHQDPRHIEIQDKAQQYKGRMGNKELALQLTKNSANNWKLAIKERSL</sequence>
<organism evidence="1 2">
    <name type="scientific">Fusarium mundagurra</name>
    <dbReference type="NCBI Taxonomy" id="1567541"/>
    <lineage>
        <taxon>Eukaryota</taxon>
        <taxon>Fungi</taxon>
        <taxon>Dikarya</taxon>
        <taxon>Ascomycota</taxon>
        <taxon>Pezizomycotina</taxon>
        <taxon>Sordariomycetes</taxon>
        <taxon>Hypocreomycetidae</taxon>
        <taxon>Hypocreales</taxon>
        <taxon>Nectriaceae</taxon>
        <taxon>Fusarium</taxon>
        <taxon>Fusarium fujikuroi species complex</taxon>
    </lineage>
</organism>
<dbReference type="OrthoDB" id="4975983at2759"/>
<evidence type="ECO:0000313" key="2">
    <source>
        <dbReference type="Proteomes" id="UP000544331"/>
    </source>
</evidence>
<dbReference type="Proteomes" id="UP000544331">
    <property type="component" value="Unassembled WGS sequence"/>
</dbReference>
<evidence type="ECO:0000313" key="1">
    <source>
        <dbReference type="EMBL" id="KAF5718897.1"/>
    </source>
</evidence>
<name>A0A8H5YUS7_9HYPO</name>
<gene>
    <name evidence="1" type="ORF">FMUND_4972</name>
</gene>
<comment type="caution">
    <text evidence="1">The sequence shown here is derived from an EMBL/GenBank/DDBJ whole genome shotgun (WGS) entry which is preliminary data.</text>
</comment>
<keyword evidence="2" id="KW-1185">Reference proteome</keyword>
<accession>A0A8H5YUS7</accession>
<reference evidence="1 2" key="1">
    <citation type="submission" date="2020-05" db="EMBL/GenBank/DDBJ databases">
        <title>Identification and distribution of gene clusters putatively required for synthesis of sphingolipid metabolism inhibitors in phylogenetically diverse species of the filamentous fungus Fusarium.</title>
        <authorList>
            <person name="Kim H.-S."/>
            <person name="Busman M."/>
            <person name="Brown D.W."/>
            <person name="Divon H."/>
            <person name="Uhlig S."/>
            <person name="Proctor R.H."/>
        </authorList>
    </citation>
    <scope>NUCLEOTIDE SEQUENCE [LARGE SCALE GENOMIC DNA]</scope>
    <source>
        <strain evidence="1 2">NRRL 66235</strain>
    </source>
</reference>